<evidence type="ECO:0008006" key="4">
    <source>
        <dbReference type="Google" id="ProtNLM"/>
    </source>
</evidence>
<comment type="caution">
    <text evidence="2">The sequence shown here is derived from an EMBL/GenBank/DDBJ whole genome shotgun (WGS) entry which is preliminary data.</text>
</comment>
<dbReference type="AlphaFoldDB" id="A0AAD7A0D0"/>
<keyword evidence="3" id="KW-1185">Reference proteome</keyword>
<sequence>MLKPMLWETFFELMRAQNFLATRAVMEEKYPVKFYPPSYANPGPANEFITFHKRHIIDPLALRVFAKRLKRRCGINPDFLLLSAGMQWEIKEPTAPVRSSRPLFKPVAQISSISLLPAEQTTPLPTDLHAESLHSEKEKKRAFMSKSFGGSMVQKDEPKRPKSSQFSALTKKSTQLMHQLLGTSKDKTKGLASMKWEHFVKLMREMGFESDLSTSGSSVRFDPPDPKDVSITFHRPHPDPTIHPVMLREFAKKLKRNYGWSEADLLPLSN</sequence>
<dbReference type="GO" id="GO:0003729">
    <property type="term" value="F:mRNA binding"/>
    <property type="evidence" value="ECO:0007669"/>
    <property type="project" value="InterPro"/>
</dbReference>
<gene>
    <name evidence="2" type="ORF">DFH08DRAFT_205406</name>
</gene>
<evidence type="ECO:0000256" key="1">
    <source>
        <dbReference type="SAM" id="MobiDB-lite"/>
    </source>
</evidence>
<reference evidence="2" key="1">
    <citation type="submission" date="2023-03" db="EMBL/GenBank/DDBJ databases">
        <title>Massive genome expansion in bonnet fungi (Mycena s.s.) driven by repeated elements and novel gene families across ecological guilds.</title>
        <authorList>
            <consortium name="Lawrence Berkeley National Laboratory"/>
            <person name="Harder C.B."/>
            <person name="Miyauchi S."/>
            <person name="Viragh M."/>
            <person name="Kuo A."/>
            <person name="Thoen E."/>
            <person name="Andreopoulos B."/>
            <person name="Lu D."/>
            <person name="Skrede I."/>
            <person name="Drula E."/>
            <person name="Henrissat B."/>
            <person name="Morin E."/>
            <person name="Kohler A."/>
            <person name="Barry K."/>
            <person name="LaButti K."/>
            <person name="Morin E."/>
            <person name="Salamov A."/>
            <person name="Lipzen A."/>
            <person name="Mereny Z."/>
            <person name="Hegedus B."/>
            <person name="Baldrian P."/>
            <person name="Stursova M."/>
            <person name="Weitz H."/>
            <person name="Taylor A."/>
            <person name="Grigoriev I.V."/>
            <person name="Nagy L.G."/>
            <person name="Martin F."/>
            <person name="Kauserud H."/>
        </authorList>
    </citation>
    <scope>NUCLEOTIDE SEQUENCE</scope>
    <source>
        <strain evidence="2">CBHHK002</strain>
    </source>
</reference>
<dbReference type="EMBL" id="JARIHO010000020">
    <property type="protein sequence ID" value="KAJ7346906.1"/>
    <property type="molecule type" value="Genomic_DNA"/>
</dbReference>
<feature type="region of interest" description="Disordered" evidence="1">
    <location>
        <begin position="148"/>
        <end position="168"/>
    </location>
</feature>
<evidence type="ECO:0000313" key="3">
    <source>
        <dbReference type="Proteomes" id="UP001218218"/>
    </source>
</evidence>
<evidence type="ECO:0000313" key="2">
    <source>
        <dbReference type="EMBL" id="KAJ7346906.1"/>
    </source>
</evidence>
<accession>A0AAD7A0D0</accession>
<dbReference type="Proteomes" id="UP001218218">
    <property type="component" value="Unassembled WGS sequence"/>
</dbReference>
<dbReference type="PANTHER" id="PTHR40788">
    <property type="entry name" value="CLR5 DOMAIN-CONTAINING PROTEIN-RELATED"/>
    <property type="match status" value="1"/>
</dbReference>
<proteinExistence type="predicted"/>
<organism evidence="2 3">
    <name type="scientific">Mycena albidolilacea</name>
    <dbReference type="NCBI Taxonomy" id="1033008"/>
    <lineage>
        <taxon>Eukaryota</taxon>
        <taxon>Fungi</taxon>
        <taxon>Dikarya</taxon>
        <taxon>Basidiomycota</taxon>
        <taxon>Agaricomycotina</taxon>
        <taxon>Agaricomycetes</taxon>
        <taxon>Agaricomycetidae</taxon>
        <taxon>Agaricales</taxon>
        <taxon>Marasmiineae</taxon>
        <taxon>Mycenaceae</taxon>
        <taxon>Mycena</taxon>
    </lineage>
</organism>
<dbReference type="InterPro" id="IPR012933">
    <property type="entry name" value="HicA_mRNA_interferase"/>
</dbReference>
<dbReference type="PANTHER" id="PTHR40788:SF1">
    <property type="entry name" value="IPA PROTEIN"/>
    <property type="match status" value="1"/>
</dbReference>
<dbReference type="Pfam" id="PF07927">
    <property type="entry name" value="HicA_toxin"/>
    <property type="match status" value="1"/>
</dbReference>
<protein>
    <recommendedName>
        <fullName evidence="4">Type II toxin-antitoxin system HicA family toxin</fullName>
    </recommendedName>
</protein>
<name>A0AAD7A0D0_9AGAR</name>